<dbReference type="Proteomes" id="UP000247792">
    <property type="component" value="Unassembled WGS sequence"/>
</dbReference>
<evidence type="ECO:0000256" key="7">
    <source>
        <dbReference type="ARBA" id="ARBA00007490"/>
    </source>
</evidence>
<evidence type="ECO:0000256" key="4">
    <source>
        <dbReference type="ARBA" id="ARBA00003889"/>
    </source>
</evidence>
<dbReference type="PANTHER" id="PTHR34848:SF1">
    <property type="entry name" value="BIFUNCTIONAL ADENOSYLCOBALAMIN BIOSYNTHESIS PROTEIN COBU"/>
    <property type="match status" value="1"/>
</dbReference>
<keyword evidence="17" id="KW-0548">Nucleotidyltransferase</keyword>
<dbReference type="InterPro" id="IPR003203">
    <property type="entry name" value="CobU/CobP"/>
</dbReference>
<dbReference type="EC" id="2.7.1.156" evidence="14"/>
<feature type="binding site" evidence="16">
    <location>
        <begin position="12"/>
        <end position="19"/>
    </location>
    <ligand>
        <name>GTP</name>
        <dbReference type="ChEBI" id="CHEBI:37565"/>
    </ligand>
</feature>
<feature type="binding site" evidence="16">
    <location>
        <begin position="57"/>
        <end position="60"/>
    </location>
    <ligand>
        <name>GTP</name>
        <dbReference type="ChEBI" id="CHEBI:37565"/>
    </ligand>
</feature>
<feature type="binding site" evidence="16">
    <location>
        <position position="68"/>
    </location>
    <ligand>
        <name>GTP</name>
        <dbReference type="ChEBI" id="CHEBI:37565"/>
    </ligand>
</feature>
<dbReference type="EMBL" id="QJKB01000010">
    <property type="protein sequence ID" value="PXX39667.1"/>
    <property type="molecule type" value="Genomic_DNA"/>
</dbReference>
<evidence type="ECO:0000256" key="9">
    <source>
        <dbReference type="ARBA" id="ARBA00022679"/>
    </source>
</evidence>
<evidence type="ECO:0000313" key="17">
    <source>
        <dbReference type="EMBL" id="PXX39667.1"/>
    </source>
</evidence>
<dbReference type="GO" id="GO:0008820">
    <property type="term" value="F:cobinamide phosphate guanylyltransferase activity"/>
    <property type="evidence" value="ECO:0007669"/>
    <property type="project" value="UniProtKB-UniRule"/>
</dbReference>
<evidence type="ECO:0000256" key="6">
    <source>
        <dbReference type="ARBA" id="ARBA00005159"/>
    </source>
</evidence>
<keyword evidence="8 14" id="KW-0169">Cobalamin biosynthesis</keyword>
<evidence type="ECO:0000313" key="18">
    <source>
        <dbReference type="Proteomes" id="UP000247792"/>
    </source>
</evidence>
<dbReference type="GO" id="GO:0005524">
    <property type="term" value="F:ATP binding"/>
    <property type="evidence" value="ECO:0007669"/>
    <property type="project" value="UniProtKB-UniRule"/>
</dbReference>
<dbReference type="UniPathway" id="UPA00148">
    <property type="reaction ID" value="UER00236"/>
</dbReference>
<evidence type="ECO:0000256" key="15">
    <source>
        <dbReference type="PIRSR" id="PIRSR006135-1"/>
    </source>
</evidence>
<evidence type="ECO:0000256" key="16">
    <source>
        <dbReference type="PIRSR" id="PIRSR006135-2"/>
    </source>
</evidence>
<evidence type="ECO:0000256" key="12">
    <source>
        <dbReference type="ARBA" id="ARBA00022840"/>
    </source>
</evidence>
<dbReference type="Pfam" id="PF02283">
    <property type="entry name" value="CobU"/>
    <property type="match status" value="1"/>
</dbReference>
<dbReference type="GO" id="GO:0043752">
    <property type="term" value="F:adenosylcobinamide kinase activity"/>
    <property type="evidence" value="ECO:0007669"/>
    <property type="project" value="UniProtKB-EC"/>
</dbReference>
<evidence type="ECO:0000256" key="14">
    <source>
        <dbReference type="PIRNR" id="PIRNR006135"/>
    </source>
</evidence>
<dbReference type="CDD" id="cd00544">
    <property type="entry name" value="CobU"/>
    <property type="match status" value="1"/>
</dbReference>
<dbReference type="NCBIfam" id="NF004469">
    <property type="entry name" value="PRK05800.1"/>
    <property type="match status" value="1"/>
</dbReference>
<protein>
    <recommendedName>
        <fullName evidence="14">Bifunctional adenosylcobalamin biosynthesis protein</fullName>
        <ecNumber evidence="14">2.7.1.156</ecNumber>
        <ecNumber evidence="14">2.7.7.62</ecNumber>
    </recommendedName>
</protein>
<comment type="function">
    <text evidence="4 14">Catalyzes ATP-dependent phosphorylation of adenosylcobinamide and addition of GMP to adenosylcobinamide phosphate.</text>
</comment>
<dbReference type="PIRSF" id="PIRSF006135">
    <property type="entry name" value="CobU"/>
    <property type="match status" value="1"/>
</dbReference>
<dbReference type="GO" id="GO:0009236">
    <property type="term" value="P:cobalamin biosynthetic process"/>
    <property type="evidence" value="ECO:0007669"/>
    <property type="project" value="UniProtKB-UniRule"/>
</dbReference>
<dbReference type="InterPro" id="IPR027417">
    <property type="entry name" value="P-loop_NTPase"/>
</dbReference>
<keyword evidence="18" id="KW-1185">Reference proteome</keyword>
<reference evidence="17 18" key="1">
    <citation type="submission" date="2018-05" db="EMBL/GenBank/DDBJ databases">
        <title>Genomic Encyclopedia of Type Strains, Phase IV (KMG-IV): sequencing the most valuable type-strain genomes for metagenomic binning, comparative biology and taxonomic classification.</title>
        <authorList>
            <person name="Goeker M."/>
        </authorList>
    </citation>
    <scope>NUCLEOTIDE SEQUENCE [LARGE SCALE GENOMIC DNA]</scope>
    <source>
        <strain evidence="17 18">DSM 19792</strain>
    </source>
</reference>
<keyword evidence="9 14" id="KW-0808">Transferase</keyword>
<dbReference type="PANTHER" id="PTHR34848">
    <property type="match status" value="1"/>
</dbReference>
<evidence type="ECO:0000256" key="13">
    <source>
        <dbReference type="ARBA" id="ARBA00023134"/>
    </source>
</evidence>
<accession>A0A318J091</accession>
<dbReference type="AlphaFoldDB" id="A0A318J091"/>
<comment type="catalytic activity">
    <reaction evidence="2 14">
        <text>adenosylcob(III)inamide phosphate + GTP + H(+) = adenosylcob(III)inamide-GDP + diphosphate</text>
        <dbReference type="Rhea" id="RHEA:22712"/>
        <dbReference type="ChEBI" id="CHEBI:15378"/>
        <dbReference type="ChEBI" id="CHEBI:33019"/>
        <dbReference type="ChEBI" id="CHEBI:37565"/>
        <dbReference type="ChEBI" id="CHEBI:58502"/>
        <dbReference type="ChEBI" id="CHEBI:60487"/>
        <dbReference type="EC" id="2.7.7.62"/>
    </reaction>
</comment>
<keyword evidence="10 14" id="KW-0547">Nucleotide-binding</keyword>
<feature type="active site" description="GMP-histidine intermediate" evidence="15">
    <location>
        <position position="56"/>
    </location>
</feature>
<organism evidence="17 18">
    <name type="scientific">Undibacterium pigrum</name>
    <dbReference type="NCBI Taxonomy" id="401470"/>
    <lineage>
        <taxon>Bacteria</taxon>
        <taxon>Pseudomonadati</taxon>
        <taxon>Pseudomonadota</taxon>
        <taxon>Betaproteobacteria</taxon>
        <taxon>Burkholderiales</taxon>
        <taxon>Oxalobacteraceae</taxon>
        <taxon>Undibacterium</taxon>
    </lineage>
</organism>
<dbReference type="Gene3D" id="3.40.50.300">
    <property type="entry name" value="P-loop containing nucleotide triphosphate hydrolases"/>
    <property type="match status" value="1"/>
</dbReference>
<evidence type="ECO:0000256" key="5">
    <source>
        <dbReference type="ARBA" id="ARBA00004692"/>
    </source>
</evidence>
<evidence type="ECO:0000256" key="1">
    <source>
        <dbReference type="ARBA" id="ARBA00000312"/>
    </source>
</evidence>
<feature type="binding site" evidence="16">
    <location>
        <begin position="40"/>
        <end position="42"/>
    </location>
    <ligand>
        <name>GTP</name>
        <dbReference type="ChEBI" id="CHEBI:37565"/>
    </ligand>
</feature>
<evidence type="ECO:0000256" key="3">
    <source>
        <dbReference type="ARBA" id="ARBA00001522"/>
    </source>
</evidence>
<name>A0A318J091_9BURK</name>
<comment type="pathway">
    <text evidence="5 14">Cofactor biosynthesis; adenosylcobalamin biosynthesis; adenosylcobalamin from cob(II)yrinate a,c-diamide: step 6/7.</text>
</comment>
<evidence type="ECO:0000256" key="2">
    <source>
        <dbReference type="ARBA" id="ARBA00000711"/>
    </source>
</evidence>
<comment type="caution">
    <text evidence="17">The sequence shown here is derived from an EMBL/GenBank/DDBJ whole genome shotgun (WGS) entry which is preliminary data.</text>
</comment>
<evidence type="ECO:0000256" key="11">
    <source>
        <dbReference type="ARBA" id="ARBA00022777"/>
    </source>
</evidence>
<feature type="binding site" evidence="16">
    <location>
        <position position="90"/>
    </location>
    <ligand>
        <name>GTP</name>
        <dbReference type="ChEBI" id="CHEBI:37565"/>
    </ligand>
</feature>
<evidence type="ECO:0000256" key="8">
    <source>
        <dbReference type="ARBA" id="ARBA00022573"/>
    </source>
</evidence>
<proteinExistence type="inferred from homology"/>
<gene>
    <name evidence="17" type="ORF">DFR42_11031</name>
</gene>
<dbReference type="EC" id="2.7.7.62" evidence="14"/>
<keyword evidence="12 14" id="KW-0067">ATP-binding</keyword>
<comment type="pathway">
    <text evidence="6 14">Cofactor biosynthesis; adenosylcobalamin biosynthesis; adenosylcobalamin from cob(II)yrinate a,c-diamide: step 5/7.</text>
</comment>
<comment type="catalytic activity">
    <reaction evidence="1 14">
        <text>adenosylcob(III)inamide + ATP = adenosylcob(III)inamide phosphate + ADP + H(+)</text>
        <dbReference type="Rhea" id="RHEA:15769"/>
        <dbReference type="ChEBI" id="CHEBI:2480"/>
        <dbReference type="ChEBI" id="CHEBI:15378"/>
        <dbReference type="ChEBI" id="CHEBI:30616"/>
        <dbReference type="ChEBI" id="CHEBI:58502"/>
        <dbReference type="ChEBI" id="CHEBI:456216"/>
        <dbReference type="EC" id="2.7.1.156"/>
    </reaction>
</comment>
<keyword evidence="13 14" id="KW-0342">GTP-binding</keyword>
<comment type="similarity">
    <text evidence="7 14">Belongs to the CobU/CobP family.</text>
</comment>
<evidence type="ECO:0000256" key="10">
    <source>
        <dbReference type="ARBA" id="ARBA00022741"/>
    </source>
</evidence>
<dbReference type="SUPFAM" id="SSF52540">
    <property type="entry name" value="P-loop containing nucleoside triphosphate hydrolases"/>
    <property type="match status" value="1"/>
</dbReference>
<comment type="catalytic activity">
    <reaction evidence="3">
        <text>adenosylcob(III)inamide + GTP = adenosylcob(III)inamide phosphate + GDP + H(+)</text>
        <dbReference type="Rhea" id="RHEA:15765"/>
        <dbReference type="ChEBI" id="CHEBI:2480"/>
        <dbReference type="ChEBI" id="CHEBI:15378"/>
        <dbReference type="ChEBI" id="CHEBI:37565"/>
        <dbReference type="ChEBI" id="CHEBI:58189"/>
        <dbReference type="ChEBI" id="CHEBI:58502"/>
        <dbReference type="EC" id="2.7.1.156"/>
    </reaction>
</comment>
<keyword evidence="11 14" id="KW-0418">Kinase</keyword>
<sequence>MKPAHSTSLIFGGARSGKSAFAEQMASKLSDGKQEVLYLATARAGDAEMQERITHHRARRPADWGTLEQSLELGATIMSHSRADNIILVDCLTVWLSNLLFSEEVDFPEIGHITPPPQFAVQRQDLLDALVQAPGQIILVSNEVGMGIVPMGAVSRWFVDEAGRLNQAVAAIADNVVWVAAGLPLYLKGQPC</sequence>
<dbReference type="GO" id="GO:0005525">
    <property type="term" value="F:GTP binding"/>
    <property type="evidence" value="ECO:0007669"/>
    <property type="project" value="UniProtKB-UniRule"/>
</dbReference>
<dbReference type="RefSeq" id="WP_110257333.1">
    <property type="nucleotide sequence ID" value="NZ_QJKB01000010.1"/>
</dbReference>
<dbReference type="OrthoDB" id="9788370at2"/>